<evidence type="ECO:0000256" key="1">
    <source>
        <dbReference type="SAM" id="SignalP"/>
    </source>
</evidence>
<dbReference type="EMBL" id="JAYMYQ010000005">
    <property type="protein sequence ID" value="KAK7329801.1"/>
    <property type="molecule type" value="Genomic_DNA"/>
</dbReference>
<evidence type="ECO:0000313" key="3">
    <source>
        <dbReference type="Proteomes" id="UP001367508"/>
    </source>
</evidence>
<evidence type="ECO:0008006" key="4">
    <source>
        <dbReference type="Google" id="ProtNLM"/>
    </source>
</evidence>
<dbReference type="Proteomes" id="UP001367508">
    <property type="component" value="Unassembled WGS sequence"/>
</dbReference>
<gene>
    <name evidence="2" type="ORF">VNO77_23981</name>
</gene>
<dbReference type="AlphaFoldDB" id="A0AAN9L6N6"/>
<sequence length="85" mass="9664">MTASLCSLFCNHLLVYVTVKWYGCNSAMCCVIHCVVKLIRNYRINKPQNDSPPSSLFTWYSWTLAIQSGHFSSLDKTKAKLTTDL</sequence>
<feature type="signal peptide" evidence="1">
    <location>
        <begin position="1"/>
        <end position="26"/>
    </location>
</feature>
<accession>A0AAN9L6N6</accession>
<evidence type="ECO:0000313" key="2">
    <source>
        <dbReference type="EMBL" id="KAK7329801.1"/>
    </source>
</evidence>
<reference evidence="2 3" key="1">
    <citation type="submission" date="2024-01" db="EMBL/GenBank/DDBJ databases">
        <title>The genomes of 5 underutilized Papilionoideae crops provide insights into root nodulation and disease resistanc.</title>
        <authorList>
            <person name="Jiang F."/>
        </authorList>
    </citation>
    <scope>NUCLEOTIDE SEQUENCE [LARGE SCALE GENOMIC DNA]</scope>
    <source>
        <strain evidence="2">LVBAO_FW01</strain>
        <tissue evidence="2">Leaves</tissue>
    </source>
</reference>
<proteinExistence type="predicted"/>
<name>A0AAN9L6N6_CANGL</name>
<feature type="chain" id="PRO_5043018850" description="Secreted protein" evidence="1">
    <location>
        <begin position="27"/>
        <end position="85"/>
    </location>
</feature>
<keyword evidence="1" id="KW-0732">Signal</keyword>
<protein>
    <recommendedName>
        <fullName evidence="4">Secreted protein</fullName>
    </recommendedName>
</protein>
<organism evidence="2 3">
    <name type="scientific">Canavalia gladiata</name>
    <name type="common">Sword bean</name>
    <name type="synonym">Dolichos gladiatus</name>
    <dbReference type="NCBI Taxonomy" id="3824"/>
    <lineage>
        <taxon>Eukaryota</taxon>
        <taxon>Viridiplantae</taxon>
        <taxon>Streptophyta</taxon>
        <taxon>Embryophyta</taxon>
        <taxon>Tracheophyta</taxon>
        <taxon>Spermatophyta</taxon>
        <taxon>Magnoliopsida</taxon>
        <taxon>eudicotyledons</taxon>
        <taxon>Gunneridae</taxon>
        <taxon>Pentapetalae</taxon>
        <taxon>rosids</taxon>
        <taxon>fabids</taxon>
        <taxon>Fabales</taxon>
        <taxon>Fabaceae</taxon>
        <taxon>Papilionoideae</taxon>
        <taxon>50 kb inversion clade</taxon>
        <taxon>NPAAA clade</taxon>
        <taxon>indigoferoid/millettioid clade</taxon>
        <taxon>Phaseoleae</taxon>
        <taxon>Canavalia</taxon>
    </lineage>
</organism>
<comment type="caution">
    <text evidence="2">The sequence shown here is derived from an EMBL/GenBank/DDBJ whole genome shotgun (WGS) entry which is preliminary data.</text>
</comment>
<keyword evidence="3" id="KW-1185">Reference proteome</keyword>